<dbReference type="EMBL" id="BARS01004661">
    <property type="protein sequence ID" value="GAF81680.1"/>
    <property type="molecule type" value="Genomic_DNA"/>
</dbReference>
<accession>X0TZT6</accession>
<reference evidence="1" key="1">
    <citation type="journal article" date="2014" name="Front. Microbiol.">
        <title>High frequency of phylogenetically diverse reductive dehalogenase-homologous genes in deep subseafloor sedimentary metagenomes.</title>
        <authorList>
            <person name="Kawai M."/>
            <person name="Futagami T."/>
            <person name="Toyoda A."/>
            <person name="Takaki Y."/>
            <person name="Nishi S."/>
            <person name="Hori S."/>
            <person name="Arai W."/>
            <person name="Tsubouchi T."/>
            <person name="Morono Y."/>
            <person name="Uchiyama I."/>
            <person name="Ito T."/>
            <person name="Fujiyama A."/>
            <person name="Inagaki F."/>
            <person name="Takami H."/>
        </authorList>
    </citation>
    <scope>NUCLEOTIDE SEQUENCE</scope>
    <source>
        <strain evidence="1">Expedition CK06-06</strain>
    </source>
</reference>
<name>X0TZT6_9ZZZZ</name>
<evidence type="ECO:0000313" key="1">
    <source>
        <dbReference type="EMBL" id="GAF81680.1"/>
    </source>
</evidence>
<comment type="caution">
    <text evidence="1">The sequence shown here is derived from an EMBL/GenBank/DDBJ whole genome shotgun (WGS) entry which is preliminary data.</text>
</comment>
<dbReference type="AlphaFoldDB" id="X0TZT6"/>
<protein>
    <submittedName>
        <fullName evidence="1">Uncharacterized protein</fullName>
    </submittedName>
</protein>
<proteinExistence type="predicted"/>
<gene>
    <name evidence="1" type="ORF">S01H1_09122</name>
</gene>
<organism evidence="1">
    <name type="scientific">marine sediment metagenome</name>
    <dbReference type="NCBI Taxonomy" id="412755"/>
    <lineage>
        <taxon>unclassified sequences</taxon>
        <taxon>metagenomes</taxon>
        <taxon>ecological metagenomes</taxon>
    </lineage>
</organism>
<sequence>MDKAPVYGIVKWGSNVIMFVALHQPERTFDKKMRVPRTIWRWEYKLQIAGIRIARREGTYTIPTGDDEYHTGEGVLYSLIVSAGYKFPILRSFSLEQLNEIVNFLGSEVSGYGSGHRMDDE</sequence>